<dbReference type="Gene3D" id="3.40.80.10">
    <property type="entry name" value="Peptidoglycan recognition protein-like"/>
    <property type="match status" value="1"/>
</dbReference>
<dbReference type="PANTHER" id="PTHR30417">
    <property type="entry name" value="N-ACETYLMURAMOYL-L-ALANINE AMIDASE AMID"/>
    <property type="match status" value="1"/>
</dbReference>
<protein>
    <recommendedName>
        <fullName evidence="2">N-acetylmuramoyl-L-alanine amidase</fullName>
        <ecNumber evidence="2">3.5.1.28</ecNumber>
    </recommendedName>
</protein>
<dbReference type="SUPFAM" id="SSF53955">
    <property type="entry name" value="Lysozyme-like"/>
    <property type="match status" value="1"/>
</dbReference>
<evidence type="ECO:0000313" key="9">
    <source>
        <dbReference type="Proteomes" id="UP000007076"/>
    </source>
</evidence>
<dbReference type="InterPro" id="IPR023346">
    <property type="entry name" value="Lysozyme-like_dom_sf"/>
</dbReference>
<feature type="region of interest" description="Disordered" evidence="5">
    <location>
        <begin position="256"/>
        <end position="277"/>
    </location>
</feature>
<evidence type="ECO:0000256" key="5">
    <source>
        <dbReference type="SAM" id="MobiDB-lite"/>
    </source>
</evidence>
<keyword evidence="6" id="KW-0732">Signal</keyword>
<name>E4MZM6_KITSK</name>
<dbReference type="GO" id="GO:0009254">
    <property type="term" value="P:peptidoglycan turnover"/>
    <property type="evidence" value="ECO:0007669"/>
    <property type="project" value="TreeGrafter"/>
</dbReference>
<feature type="domain" description="N-acetylmuramoyl-L-alanine amidase" evidence="7">
    <location>
        <begin position="272"/>
        <end position="413"/>
    </location>
</feature>
<dbReference type="FunFam" id="3.40.80.10:FF:000006">
    <property type="entry name" value="N-acetylmuramoyl-L-alanine amidase"/>
    <property type="match status" value="1"/>
</dbReference>
<dbReference type="GO" id="GO:0009253">
    <property type="term" value="P:peptidoglycan catabolic process"/>
    <property type="evidence" value="ECO:0007669"/>
    <property type="project" value="InterPro"/>
</dbReference>
<evidence type="ECO:0000259" key="7">
    <source>
        <dbReference type="SMART" id="SM00644"/>
    </source>
</evidence>
<dbReference type="SMART" id="SM00644">
    <property type="entry name" value="Ami_2"/>
    <property type="match status" value="1"/>
</dbReference>
<dbReference type="GO" id="GO:0071555">
    <property type="term" value="P:cell wall organization"/>
    <property type="evidence" value="ECO:0007669"/>
    <property type="project" value="UniProtKB-KW"/>
</dbReference>
<feature type="signal peptide" evidence="6">
    <location>
        <begin position="1"/>
        <end position="35"/>
    </location>
</feature>
<dbReference type="EC" id="3.5.1.28" evidence="2"/>
<dbReference type="Pfam" id="PF01510">
    <property type="entry name" value="Amidase_2"/>
    <property type="match status" value="1"/>
</dbReference>
<dbReference type="STRING" id="452652.KSE_41740"/>
<dbReference type="InterPro" id="IPR036505">
    <property type="entry name" value="Amidase/PGRP_sf"/>
</dbReference>
<dbReference type="PATRIC" id="fig|452652.3.peg.4168"/>
<feature type="region of interest" description="Disordered" evidence="5">
    <location>
        <begin position="34"/>
        <end position="54"/>
    </location>
</feature>
<dbReference type="Gene3D" id="1.10.530.10">
    <property type="match status" value="1"/>
</dbReference>
<dbReference type="GO" id="GO:0008745">
    <property type="term" value="F:N-acetylmuramoyl-L-alanine amidase activity"/>
    <property type="evidence" value="ECO:0007669"/>
    <property type="project" value="UniProtKB-EC"/>
</dbReference>
<dbReference type="eggNOG" id="COG0741">
    <property type="taxonomic scope" value="Bacteria"/>
</dbReference>
<evidence type="ECO:0000256" key="4">
    <source>
        <dbReference type="ARBA" id="ARBA00023316"/>
    </source>
</evidence>
<dbReference type="InterPro" id="IPR051206">
    <property type="entry name" value="NAMLAA_amidase_2"/>
</dbReference>
<comment type="catalytic activity">
    <reaction evidence="1">
        <text>Hydrolyzes the link between N-acetylmuramoyl residues and L-amino acid residues in certain cell-wall glycopeptides.</text>
        <dbReference type="EC" id="3.5.1.28"/>
    </reaction>
</comment>
<keyword evidence="4" id="KW-0961">Cell wall biogenesis/degradation</keyword>
<dbReference type="EMBL" id="AP010968">
    <property type="protein sequence ID" value="BAJ29960.1"/>
    <property type="molecule type" value="Genomic_DNA"/>
</dbReference>
<dbReference type="eggNOG" id="COG3023">
    <property type="taxonomic scope" value="Bacteria"/>
</dbReference>
<dbReference type="AlphaFoldDB" id="E4MZM6"/>
<evidence type="ECO:0000256" key="1">
    <source>
        <dbReference type="ARBA" id="ARBA00001561"/>
    </source>
</evidence>
<dbReference type="CDD" id="cd06583">
    <property type="entry name" value="PGRP"/>
    <property type="match status" value="1"/>
</dbReference>
<dbReference type="Proteomes" id="UP000007076">
    <property type="component" value="Chromosome"/>
</dbReference>
<dbReference type="KEGG" id="ksk:KSE_41740"/>
<evidence type="ECO:0000256" key="6">
    <source>
        <dbReference type="SAM" id="SignalP"/>
    </source>
</evidence>
<proteinExistence type="predicted"/>
<accession>E4MZM6</accession>
<evidence type="ECO:0000256" key="2">
    <source>
        <dbReference type="ARBA" id="ARBA00011901"/>
    </source>
</evidence>
<keyword evidence="3" id="KW-0378">Hydrolase</keyword>
<gene>
    <name evidence="8" type="ordered locus">KSE_41740</name>
</gene>
<organism evidence="8 9">
    <name type="scientific">Kitasatospora setae (strain ATCC 33774 / DSM 43861 / JCM 3304 / KCC A-0304 / NBRC 14216 / KM-6054)</name>
    <name type="common">Streptomyces setae</name>
    <dbReference type="NCBI Taxonomy" id="452652"/>
    <lineage>
        <taxon>Bacteria</taxon>
        <taxon>Bacillati</taxon>
        <taxon>Actinomycetota</taxon>
        <taxon>Actinomycetes</taxon>
        <taxon>Kitasatosporales</taxon>
        <taxon>Streptomycetaceae</taxon>
        <taxon>Kitasatospora</taxon>
    </lineage>
</organism>
<reference evidence="8 9" key="1">
    <citation type="journal article" date="2010" name="DNA Res.">
        <title>Genome sequence of Kitasatospora setae NBRC 14216T: an evolutionary snapshot of the family Streptomycetaceae.</title>
        <authorList>
            <person name="Ichikawa N."/>
            <person name="Oguchi A."/>
            <person name="Ikeda H."/>
            <person name="Ishikawa J."/>
            <person name="Kitani S."/>
            <person name="Watanabe Y."/>
            <person name="Nakamura S."/>
            <person name="Katano Y."/>
            <person name="Kishi E."/>
            <person name="Sasagawa M."/>
            <person name="Ankai A."/>
            <person name="Fukui S."/>
            <person name="Hashimoto Y."/>
            <person name="Kamata S."/>
            <person name="Otoguro M."/>
            <person name="Tanikawa S."/>
            <person name="Nihira T."/>
            <person name="Horinouchi S."/>
            <person name="Ohnishi Y."/>
            <person name="Hayakawa M."/>
            <person name="Kuzuyama T."/>
            <person name="Arisawa A."/>
            <person name="Nomoto F."/>
            <person name="Miura H."/>
            <person name="Takahashi Y."/>
            <person name="Fujita N."/>
        </authorList>
    </citation>
    <scope>NUCLEOTIDE SEQUENCE [LARGE SCALE GENOMIC DNA]</scope>
    <source>
        <strain evidence="9">ATCC 33774 / DSM 43861 / JCM 3304 / KCC A-0304 / NBRC 14216 / KM-6054</strain>
    </source>
</reference>
<evidence type="ECO:0000313" key="8">
    <source>
        <dbReference type="EMBL" id="BAJ29960.1"/>
    </source>
</evidence>
<dbReference type="HOGENOM" id="CLU_015278_1_0_11"/>
<keyword evidence="9" id="KW-1185">Reference proteome</keyword>
<evidence type="ECO:0000256" key="3">
    <source>
        <dbReference type="ARBA" id="ARBA00022801"/>
    </source>
</evidence>
<dbReference type="PANTHER" id="PTHR30417:SF1">
    <property type="entry name" value="N-ACETYLMURAMOYL-L-ALANINE AMIDASE AMID"/>
    <property type="match status" value="1"/>
</dbReference>
<feature type="chain" id="PRO_5038430903" description="N-acetylmuramoyl-L-alanine amidase" evidence="6">
    <location>
        <begin position="36"/>
        <end position="646"/>
    </location>
</feature>
<sequence>MNWEVPVFRMSRAGAAAAATALTTAVLGAAPAAPAAPATPAAPPAPATASAPGDESLQRAFASAAAEFGVPERLLLALAYQQSRWESHGGAPSTTGNHGVAGLTRVDPAAVPAGADGPRLHTLDAAAALLGRPADELAVDQAQNLRGAAALLARYHREAAGDPADWRPAVARFGGDGRGPFAERVWTTLRTGAERTTADGQHVRLPADPARPVPAPEPVPEPAESPGPQPRPQPAGARNAAAVDCPAELDCEPRPAAYALTDPGDPTSYGNYTRANRPDDGQQIRYVVLHDTEGGYDGSLAFFRDPRSQASAHYLVRSSDGHVAQLVDNRDVAWHAGNKTFNMHGIGIEHEGYAFPKDRPTWYSEQLYRSSAALVRHLAARYGFPLDREHVLGHDDVPGPLQAGVAGMHWDPGTFWDWAHYLDLLGAPLPGRAGVPKVGDPIVVAPAFDTNRPAVNGTSDRPENFVYLRTGPSADAPLLNGGTRDAADWRDKAVTGAHYVVADVSGDWTAIWYDGRKGWFANPGGSATAPDTRPGRTVLTPRPGPASIPVYGRAYPEAAAYRAHPAIPVQQVVPLDATVPAGQSYVAAEPEPVRGDFYYARNIDGDTPDDRTLVVGCDSYYPIRYNHRLAYLRSTDVRGGPAAPGC</sequence>
<feature type="region of interest" description="Disordered" evidence="5">
    <location>
        <begin position="191"/>
        <end position="242"/>
    </location>
</feature>
<dbReference type="InterPro" id="IPR002502">
    <property type="entry name" value="Amidase_domain"/>
</dbReference>
<dbReference type="SUPFAM" id="SSF55846">
    <property type="entry name" value="N-acetylmuramoyl-L-alanine amidase-like"/>
    <property type="match status" value="1"/>
</dbReference>
<feature type="compositionally biased region" description="Pro residues" evidence="5">
    <location>
        <begin position="209"/>
        <end position="233"/>
    </location>
</feature>